<dbReference type="OrthoDB" id="5625282at2"/>
<dbReference type="GO" id="GO:0046872">
    <property type="term" value="F:metal ion binding"/>
    <property type="evidence" value="ECO:0007669"/>
    <property type="project" value="InterPro"/>
</dbReference>
<dbReference type="Pfam" id="PF13535">
    <property type="entry name" value="ATP-grasp_4"/>
    <property type="match status" value="1"/>
</dbReference>
<accession>A0A0A8E3C8</accession>
<organism evidence="6 7">
    <name type="scientific">Allofrancisella guangzhouensis</name>
    <dbReference type="NCBI Taxonomy" id="594679"/>
    <lineage>
        <taxon>Bacteria</taxon>
        <taxon>Pseudomonadati</taxon>
        <taxon>Pseudomonadota</taxon>
        <taxon>Gammaproteobacteria</taxon>
        <taxon>Thiotrichales</taxon>
        <taxon>Francisellaceae</taxon>
        <taxon>Allofrancisella</taxon>
    </lineage>
</organism>
<evidence type="ECO:0000256" key="4">
    <source>
        <dbReference type="PROSITE-ProRule" id="PRU00409"/>
    </source>
</evidence>
<reference evidence="6 7" key="1">
    <citation type="submission" date="2014-12" db="EMBL/GenBank/DDBJ databases">
        <title>Complete genome sequence of Francisella guanzhouensis strain 08HL01032 isolated from air-conditioning system in China.</title>
        <authorList>
            <person name="Svensson D."/>
            <person name="Ohrman C."/>
            <person name="Backman S."/>
            <person name="Karlsson E."/>
            <person name="Nilsson E."/>
            <person name="Bystrom M."/>
            <person name="Larkeryd A."/>
            <person name="Stenberg P."/>
            <person name="Scholtz H.C."/>
            <person name="Forsman M."/>
            <person name="Sjodin A."/>
        </authorList>
    </citation>
    <scope>NUCLEOTIDE SEQUENCE [LARGE SCALE GENOMIC DNA]</scope>
    <source>
        <strain evidence="6 7">08HL01032</strain>
    </source>
</reference>
<dbReference type="PANTHER" id="PTHR43585:SF2">
    <property type="entry name" value="ATP-GRASP ENZYME FSQD"/>
    <property type="match status" value="1"/>
</dbReference>
<dbReference type="KEGG" id="fgu:SD28_03270"/>
<keyword evidence="3 4" id="KW-0067">ATP-binding</keyword>
<dbReference type="GO" id="GO:0005524">
    <property type="term" value="F:ATP binding"/>
    <property type="evidence" value="ECO:0007669"/>
    <property type="project" value="UniProtKB-UniRule"/>
</dbReference>
<dbReference type="EMBL" id="CP010427">
    <property type="protein sequence ID" value="AJC48730.1"/>
    <property type="molecule type" value="Genomic_DNA"/>
</dbReference>
<name>A0A0A8E3C8_9GAMM</name>
<evidence type="ECO:0000313" key="6">
    <source>
        <dbReference type="EMBL" id="AJC48730.1"/>
    </source>
</evidence>
<dbReference type="SUPFAM" id="SSF56059">
    <property type="entry name" value="Glutathione synthetase ATP-binding domain-like"/>
    <property type="match status" value="1"/>
</dbReference>
<dbReference type="Proteomes" id="UP000031104">
    <property type="component" value="Chromosome"/>
</dbReference>
<proteinExistence type="predicted"/>
<dbReference type="HOGENOM" id="CLU_029016_3_1_6"/>
<feature type="domain" description="ATP-grasp" evidence="5">
    <location>
        <begin position="117"/>
        <end position="318"/>
    </location>
</feature>
<sequence>MFNNKKKVVVVVDAYSTGKYLPPEIIKRGYSWIHVKSRSNLPIFMTYGVKHQSHLLEIIYEGDLSTIINQISLYEIVAIIAGTETAVELTDQLAYALSLPGNSPKTSFLRRNKYQMIEAIKKAGLNTANQIATSSLKDLICWYQMNFVMNEMVVIKPLNSAGTDHVMFCSSVEEIKQAAKKILGEINKLGLLNQLVLGQSFLIGDEYVVNTVSMDGKHHLTDIWQCYKQRVQGAGFVPGCEVLLSSQGERQKQLKEYAFKALKALGFSQGPAHFEIMFTEGGPTIIEVGARVQGGVNPKVHLECIGSSQLIKTIDSYIDPKKFLSYYKEDYLLSKYSRWADLIVPRGGIIRSFTLLDEVKQLPSFYSANVSVEPGDYLPKTVDLYTSPGSIYLVNEDPELLKNDYLVLRELEKQSYEFITE</sequence>
<dbReference type="PANTHER" id="PTHR43585">
    <property type="entry name" value="FUMIPYRROLE BIOSYNTHESIS PROTEIN C"/>
    <property type="match status" value="1"/>
</dbReference>
<evidence type="ECO:0000256" key="3">
    <source>
        <dbReference type="ARBA" id="ARBA00022840"/>
    </source>
</evidence>
<protein>
    <recommendedName>
        <fullName evidence="5">ATP-grasp domain-containing protein</fullName>
    </recommendedName>
</protein>
<evidence type="ECO:0000259" key="5">
    <source>
        <dbReference type="PROSITE" id="PS50975"/>
    </source>
</evidence>
<evidence type="ECO:0000256" key="2">
    <source>
        <dbReference type="ARBA" id="ARBA00022741"/>
    </source>
</evidence>
<evidence type="ECO:0000313" key="7">
    <source>
        <dbReference type="Proteomes" id="UP000031104"/>
    </source>
</evidence>
<dbReference type="PROSITE" id="PS50975">
    <property type="entry name" value="ATP_GRASP"/>
    <property type="match status" value="1"/>
</dbReference>
<keyword evidence="7" id="KW-1185">Reference proteome</keyword>
<keyword evidence="2 4" id="KW-0547">Nucleotide-binding</keyword>
<dbReference type="InterPro" id="IPR011761">
    <property type="entry name" value="ATP-grasp"/>
</dbReference>
<evidence type="ECO:0000256" key="1">
    <source>
        <dbReference type="ARBA" id="ARBA00022598"/>
    </source>
</evidence>
<dbReference type="InterPro" id="IPR052032">
    <property type="entry name" value="ATP-dep_AA_Ligase"/>
</dbReference>
<keyword evidence="1" id="KW-0436">Ligase</keyword>
<gene>
    <name evidence="6" type="ORF">SD28_03270</name>
</gene>
<dbReference type="STRING" id="594679.SD28_03270"/>
<dbReference type="GO" id="GO:0016874">
    <property type="term" value="F:ligase activity"/>
    <property type="evidence" value="ECO:0007669"/>
    <property type="project" value="UniProtKB-KW"/>
</dbReference>
<dbReference type="RefSeq" id="WP_039124070.1">
    <property type="nucleotide sequence ID" value="NZ_CP010427.1"/>
</dbReference>
<dbReference type="NCBIfam" id="NF005543">
    <property type="entry name" value="PRK07206.1"/>
    <property type="match status" value="1"/>
</dbReference>
<dbReference type="Gene3D" id="3.30.470.20">
    <property type="entry name" value="ATP-grasp fold, B domain"/>
    <property type="match status" value="1"/>
</dbReference>
<dbReference type="AlphaFoldDB" id="A0A0A8E3C8"/>